<gene>
    <name evidence="4" type="primary">yjaB</name>
    <name evidence="4" type="ORF">ENKNEFLB_03199</name>
</gene>
<accession>A0ABX8ENW7</accession>
<dbReference type="PANTHER" id="PTHR43877">
    <property type="entry name" value="AMINOALKYLPHOSPHONATE N-ACETYLTRANSFERASE-RELATED-RELATED"/>
    <property type="match status" value="1"/>
</dbReference>
<evidence type="ECO:0000256" key="1">
    <source>
        <dbReference type="ARBA" id="ARBA00022679"/>
    </source>
</evidence>
<reference evidence="4 5" key="1">
    <citation type="submission" date="2021-05" db="EMBL/GenBank/DDBJ databases">
        <title>Complete genome of Nocardioides aquaticus KCTC 9944T isolated from meromictic and hypersaline Ekho Lake, Antarctica.</title>
        <authorList>
            <person name="Hwang K."/>
            <person name="Kim K.M."/>
            <person name="Choe H."/>
        </authorList>
    </citation>
    <scope>NUCLEOTIDE SEQUENCE [LARGE SCALE GENOMIC DNA]</scope>
    <source>
        <strain evidence="4 5">KCTC 9944</strain>
    </source>
</reference>
<evidence type="ECO:0000256" key="2">
    <source>
        <dbReference type="ARBA" id="ARBA00023315"/>
    </source>
</evidence>
<dbReference type="EC" id="2.3.1.-" evidence="4"/>
<keyword evidence="2 4" id="KW-0012">Acyltransferase</keyword>
<evidence type="ECO:0000313" key="4">
    <source>
        <dbReference type="EMBL" id="QVT80798.1"/>
    </source>
</evidence>
<dbReference type="PROSITE" id="PS51186">
    <property type="entry name" value="GNAT"/>
    <property type="match status" value="1"/>
</dbReference>
<dbReference type="InterPro" id="IPR000182">
    <property type="entry name" value="GNAT_dom"/>
</dbReference>
<evidence type="ECO:0000313" key="5">
    <source>
        <dbReference type="Proteomes" id="UP000679307"/>
    </source>
</evidence>
<dbReference type="GO" id="GO:0016746">
    <property type="term" value="F:acyltransferase activity"/>
    <property type="evidence" value="ECO:0007669"/>
    <property type="project" value="UniProtKB-KW"/>
</dbReference>
<proteinExistence type="predicted"/>
<keyword evidence="5" id="KW-1185">Reference proteome</keyword>
<sequence>MTPDLVLRPGTTGDLAAVAEVHLRARRAAVPAMPPPVHDDDAVRAHLGRTDLTACDLWLGEVGDRVVGYALLTDTWLDDLYVDPAHQGQGIGGALLDLARAVRPGGFDLWVFASNAPARAFYRRHGLVEVGSTDGSDNEEHEPDVRLRAAGASAVRGLSAPRGELG</sequence>
<protein>
    <submittedName>
        <fullName evidence="4">N-acetyltransferase YjaB</fullName>
        <ecNumber evidence="4">2.3.1.-</ecNumber>
    </submittedName>
</protein>
<feature type="domain" description="N-acetyltransferase" evidence="3">
    <location>
        <begin position="5"/>
        <end position="152"/>
    </location>
</feature>
<dbReference type="Pfam" id="PF13508">
    <property type="entry name" value="Acetyltransf_7"/>
    <property type="match status" value="1"/>
</dbReference>
<dbReference type="Proteomes" id="UP000679307">
    <property type="component" value="Chromosome"/>
</dbReference>
<dbReference type="InterPro" id="IPR050832">
    <property type="entry name" value="Bact_Acetyltransf"/>
</dbReference>
<dbReference type="CDD" id="cd04301">
    <property type="entry name" value="NAT_SF"/>
    <property type="match status" value="1"/>
</dbReference>
<dbReference type="RefSeq" id="WP_246535592.1">
    <property type="nucleotide sequence ID" value="NZ_BAAAHS010000067.1"/>
</dbReference>
<name>A0ABX8ENW7_9ACTN</name>
<keyword evidence="1 4" id="KW-0808">Transferase</keyword>
<evidence type="ECO:0000259" key="3">
    <source>
        <dbReference type="PROSITE" id="PS51186"/>
    </source>
</evidence>
<organism evidence="4 5">
    <name type="scientific">Nocardioides aquaticus</name>
    <dbReference type="NCBI Taxonomy" id="160826"/>
    <lineage>
        <taxon>Bacteria</taxon>
        <taxon>Bacillati</taxon>
        <taxon>Actinomycetota</taxon>
        <taxon>Actinomycetes</taxon>
        <taxon>Propionibacteriales</taxon>
        <taxon>Nocardioidaceae</taxon>
        <taxon>Nocardioides</taxon>
    </lineage>
</organism>
<dbReference type="EMBL" id="CP075371">
    <property type="protein sequence ID" value="QVT80798.1"/>
    <property type="molecule type" value="Genomic_DNA"/>
</dbReference>